<dbReference type="InterPro" id="IPR016177">
    <property type="entry name" value="DNA-bd_dom_sf"/>
</dbReference>
<dbReference type="GO" id="GO:0005634">
    <property type="term" value="C:nucleus"/>
    <property type="evidence" value="ECO:0007669"/>
    <property type="project" value="UniProtKB-SubCell"/>
</dbReference>
<feature type="region of interest" description="Disordered" evidence="6">
    <location>
        <begin position="279"/>
        <end position="354"/>
    </location>
</feature>
<evidence type="ECO:0000256" key="6">
    <source>
        <dbReference type="SAM" id="MobiDB-lite"/>
    </source>
</evidence>
<dbReference type="Proteomes" id="UP000604825">
    <property type="component" value="Unassembled WGS sequence"/>
</dbReference>
<accession>A0A811QXG2</accession>
<dbReference type="PANTHER" id="PTHR34067">
    <property type="entry name" value="OS04G0193200 PROTEIN"/>
    <property type="match status" value="1"/>
</dbReference>
<dbReference type="PANTHER" id="PTHR34067:SF25">
    <property type="entry name" value="OS04G0193200 PROTEIN"/>
    <property type="match status" value="1"/>
</dbReference>
<name>A0A811QXG2_9POAL</name>
<feature type="compositionally biased region" description="Basic and acidic residues" evidence="6">
    <location>
        <begin position="304"/>
        <end position="334"/>
    </location>
</feature>
<evidence type="ECO:0000256" key="4">
    <source>
        <dbReference type="ARBA" id="ARBA00023163"/>
    </source>
</evidence>
<evidence type="ECO:0000256" key="1">
    <source>
        <dbReference type="ARBA" id="ARBA00004123"/>
    </source>
</evidence>
<comment type="subcellular location">
    <subcellularLocation>
        <location evidence="1">Nucleus</location>
    </subcellularLocation>
</comment>
<dbReference type="InterPro" id="IPR038945">
    <property type="entry name" value="MBD13-like"/>
</dbReference>
<protein>
    <recommendedName>
        <fullName evidence="7">MBD domain-containing protein</fullName>
    </recommendedName>
</protein>
<dbReference type="PROSITE" id="PS50982">
    <property type="entry name" value="MBD"/>
    <property type="match status" value="1"/>
</dbReference>
<reference evidence="8" key="1">
    <citation type="submission" date="2020-10" db="EMBL/GenBank/DDBJ databases">
        <authorList>
            <person name="Han B."/>
            <person name="Lu T."/>
            <person name="Zhao Q."/>
            <person name="Huang X."/>
            <person name="Zhao Y."/>
        </authorList>
    </citation>
    <scope>NUCLEOTIDE SEQUENCE</scope>
</reference>
<dbReference type="EMBL" id="CAJGYO010000012">
    <property type="protein sequence ID" value="CAD6261690.1"/>
    <property type="molecule type" value="Genomic_DNA"/>
</dbReference>
<keyword evidence="5" id="KW-0539">Nucleus</keyword>
<evidence type="ECO:0000256" key="5">
    <source>
        <dbReference type="ARBA" id="ARBA00023242"/>
    </source>
</evidence>
<dbReference type="OrthoDB" id="10072024at2759"/>
<keyword evidence="9" id="KW-1185">Reference proteome</keyword>
<evidence type="ECO:0000259" key="7">
    <source>
        <dbReference type="PROSITE" id="PS50982"/>
    </source>
</evidence>
<sequence>MEGYLEDGTFQATNFICHVTGISFGTKNEVLNYCGSGGLERAIEAKNTLDDKTTLQVISHQAYLSIYSTIEEREVRMAQGPGDHKWLLEIRAGGENGRIPRKMYKVYAHPSSKVRITSKAEVMRLIDEGKLPDESTNGDCNDTSNKDNIIAQLDFNVSSLPPGWVKETTFKKCSDGIRTDRYYTDPVTKKVFRSLKAAEQYFKYEKIMDCYKPTRSVTDLYSFDGCVHMPLWLARRLKMDGTKDQCEEECQTSCLGCSAIHFIASLCSVNDPLGQTPTIEEVKDGKEELHGDSKEKLDEEECHGDDKMEQDKEEALNGDGNEKEDNEEMPHGDGKEDEDEPGALRGSDKVGVNG</sequence>
<dbReference type="SUPFAM" id="SSF54171">
    <property type="entry name" value="DNA-binding domain"/>
    <property type="match status" value="1"/>
</dbReference>
<dbReference type="GO" id="GO:0003677">
    <property type="term" value="F:DNA binding"/>
    <property type="evidence" value="ECO:0007669"/>
    <property type="project" value="UniProtKB-KW"/>
</dbReference>
<organism evidence="8 9">
    <name type="scientific">Miscanthus lutarioriparius</name>
    <dbReference type="NCBI Taxonomy" id="422564"/>
    <lineage>
        <taxon>Eukaryota</taxon>
        <taxon>Viridiplantae</taxon>
        <taxon>Streptophyta</taxon>
        <taxon>Embryophyta</taxon>
        <taxon>Tracheophyta</taxon>
        <taxon>Spermatophyta</taxon>
        <taxon>Magnoliopsida</taxon>
        <taxon>Liliopsida</taxon>
        <taxon>Poales</taxon>
        <taxon>Poaceae</taxon>
        <taxon>PACMAD clade</taxon>
        <taxon>Panicoideae</taxon>
        <taxon>Andropogonodae</taxon>
        <taxon>Andropogoneae</taxon>
        <taxon>Saccharinae</taxon>
        <taxon>Miscanthus</taxon>
    </lineage>
</organism>
<proteinExistence type="predicted"/>
<evidence type="ECO:0000256" key="3">
    <source>
        <dbReference type="ARBA" id="ARBA00023125"/>
    </source>
</evidence>
<feature type="compositionally biased region" description="Basic and acidic residues" evidence="6">
    <location>
        <begin position="280"/>
        <end position="297"/>
    </location>
</feature>
<keyword evidence="2" id="KW-0805">Transcription regulation</keyword>
<dbReference type="AlphaFoldDB" id="A0A811QXG2"/>
<comment type="caution">
    <text evidence="8">The sequence shown here is derived from an EMBL/GenBank/DDBJ whole genome shotgun (WGS) entry which is preliminary data.</text>
</comment>
<evidence type="ECO:0000256" key="2">
    <source>
        <dbReference type="ARBA" id="ARBA00023015"/>
    </source>
</evidence>
<feature type="domain" description="MBD" evidence="7">
    <location>
        <begin position="150"/>
        <end position="230"/>
    </location>
</feature>
<keyword evidence="4" id="KW-0804">Transcription</keyword>
<evidence type="ECO:0000313" key="8">
    <source>
        <dbReference type="EMBL" id="CAD6261690.1"/>
    </source>
</evidence>
<gene>
    <name evidence="8" type="ORF">NCGR_LOCUS45080</name>
</gene>
<dbReference type="Gene3D" id="3.30.890.10">
    <property type="entry name" value="Methyl-cpg-binding Protein 2, Chain A"/>
    <property type="match status" value="1"/>
</dbReference>
<dbReference type="InterPro" id="IPR001739">
    <property type="entry name" value="Methyl_CpG_DNA-bd"/>
</dbReference>
<evidence type="ECO:0000313" key="9">
    <source>
        <dbReference type="Proteomes" id="UP000604825"/>
    </source>
</evidence>
<keyword evidence="3" id="KW-0238">DNA-binding</keyword>